<comment type="caution">
    <text evidence="1">The sequence shown here is derived from an EMBL/GenBank/DDBJ whole genome shotgun (WGS) entry which is preliminary data.</text>
</comment>
<proteinExistence type="predicted"/>
<protein>
    <submittedName>
        <fullName evidence="1">Uncharacterized protein</fullName>
    </submittedName>
</protein>
<dbReference type="Proteomes" id="UP000437131">
    <property type="component" value="Unassembled WGS sequence"/>
</dbReference>
<gene>
    <name evidence="1" type="ORF">GGC33_01190</name>
</gene>
<name>A0A844GR47_9CHRO</name>
<organism evidence="1 2">
    <name type="scientific">Cyanobacterium aponinum 0216</name>
    <dbReference type="NCBI Taxonomy" id="2676140"/>
    <lineage>
        <taxon>Bacteria</taxon>
        <taxon>Bacillati</taxon>
        <taxon>Cyanobacteriota</taxon>
        <taxon>Cyanophyceae</taxon>
        <taxon>Oscillatoriophycideae</taxon>
        <taxon>Chroococcales</taxon>
        <taxon>Geminocystaceae</taxon>
        <taxon>Cyanobacterium</taxon>
    </lineage>
</organism>
<accession>A0A844GR47</accession>
<dbReference type="EMBL" id="WMIA01000001">
    <property type="protein sequence ID" value="MTF37551.1"/>
    <property type="molecule type" value="Genomic_DNA"/>
</dbReference>
<dbReference type="RefSeq" id="WP_099435056.1">
    <property type="nucleotide sequence ID" value="NZ_WMIA01000001.1"/>
</dbReference>
<sequence>MQLITNIRDLKPHHYYYGKLNNGQFFKDKLLAKKNVTTLIFKSFTCNYLDIAEIRRINFLDYVF</sequence>
<evidence type="ECO:0000313" key="2">
    <source>
        <dbReference type="Proteomes" id="UP000437131"/>
    </source>
</evidence>
<dbReference type="AlphaFoldDB" id="A0A844GR47"/>
<evidence type="ECO:0000313" key="1">
    <source>
        <dbReference type="EMBL" id="MTF37551.1"/>
    </source>
</evidence>
<reference evidence="1 2" key="1">
    <citation type="submission" date="2019-11" db="EMBL/GenBank/DDBJ databases">
        <title>Isolation of a new High Light Tolerant Cyanobacteria.</title>
        <authorList>
            <person name="Dobson Z."/>
            <person name="Vaughn N."/>
            <person name="Vaughn M."/>
            <person name="Fromme P."/>
            <person name="Mazor Y."/>
        </authorList>
    </citation>
    <scope>NUCLEOTIDE SEQUENCE [LARGE SCALE GENOMIC DNA]</scope>
    <source>
        <strain evidence="1 2">0216</strain>
    </source>
</reference>